<name>A0ABY6S5K9_PODCO</name>
<reference evidence="2" key="1">
    <citation type="submission" date="2018-02" db="EMBL/GenBank/DDBJ databases">
        <authorList>
            <person name="Silar P."/>
        </authorList>
    </citation>
    <scope>NUCLEOTIDE SEQUENCE [LARGE SCALE GENOMIC DNA]</scope>
    <source>
        <strain evidence="2">T</strain>
    </source>
</reference>
<accession>A0ABY6S5K9</accession>
<sequence>MPPTRSRTSSQGASLESSSLSSDSKEGSGVLLAEEQQPNPTGDGTSQQADAQDNTLVPEQQAEVQGEATAPEQQPAVQDEVVAPQEAPFTHFRQLSQSQQDQANAEHANYRSRSYYPTSLIDWDASKHWTSPNRVYSWPEPFHKDGRHPTATFTYTSKGDITEFAVLDALDVERDSPVRKMIQNRDKTHSVKLTYHILVKAFTRTGNSYLDFSQEDKDVIRKFSRKVTNEGKQTISDWFIIVVCEAPFRALEVEPDSWSDDSFVSWFEG</sequence>
<organism evidence="2 3">
    <name type="scientific">Podospora comata</name>
    <dbReference type="NCBI Taxonomy" id="48703"/>
    <lineage>
        <taxon>Eukaryota</taxon>
        <taxon>Fungi</taxon>
        <taxon>Dikarya</taxon>
        <taxon>Ascomycota</taxon>
        <taxon>Pezizomycotina</taxon>
        <taxon>Sordariomycetes</taxon>
        <taxon>Sordariomycetidae</taxon>
        <taxon>Sordariales</taxon>
        <taxon>Podosporaceae</taxon>
        <taxon>Podospora</taxon>
    </lineage>
</organism>
<evidence type="ECO:0000313" key="2">
    <source>
        <dbReference type="EMBL" id="VBB76718.1"/>
    </source>
</evidence>
<dbReference type="Proteomes" id="UP000280685">
    <property type="component" value="Chromosome 3"/>
</dbReference>
<evidence type="ECO:0000256" key="1">
    <source>
        <dbReference type="SAM" id="MobiDB-lite"/>
    </source>
</evidence>
<dbReference type="EMBL" id="LR026966">
    <property type="protein sequence ID" value="VBB76718.1"/>
    <property type="molecule type" value="Genomic_DNA"/>
</dbReference>
<keyword evidence="3" id="KW-1185">Reference proteome</keyword>
<feature type="region of interest" description="Disordered" evidence="1">
    <location>
        <begin position="1"/>
        <end position="76"/>
    </location>
</feature>
<feature type="compositionally biased region" description="Polar residues" evidence="1">
    <location>
        <begin position="36"/>
        <end position="58"/>
    </location>
</feature>
<protein>
    <submittedName>
        <fullName evidence="2">Uncharacterized protein</fullName>
    </submittedName>
</protein>
<proteinExistence type="predicted"/>
<evidence type="ECO:0000313" key="3">
    <source>
        <dbReference type="Proteomes" id="UP000280685"/>
    </source>
</evidence>
<feature type="compositionally biased region" description="Low complexity" evidence="1">
    <location>
        <begin position="9"/>
        <end position="22"/>
    </location>
</feature>
<gene>
    <name evidence="2" type="ORF">PODCO_301290</name>
</gene>